<reference evidence="2" key="1">
    <citation type="submission" date="2022-10" db="EMBL/GenBank/DDBJ databases">
        <title>The complete genomes of actinobacterial strains from the NBC collection.</title>
        <authorList>
            <person name="Joergensen T.S."/>
            <person name="Alvarez Arevalo M."/>
            <person name="Sterndorff E.B."/>
            <person name="Faurdal D."/>
            <person name="Vuksanovic O."/>
            <person name="Mourched A.-S."/>
            <person name="Charusanti P."/>
            <person name="Shaw S."/>
            <person name="Blin K."/>
            <person name="Weber T."/>
        </authorList>
    </citation>
    <scope>NUCLEOTIDE SEQUENCE</scope>
    <source>
        <strain evidence="2">NBC_00060</strain>
    </source>
</reference>
<feature type="signal peptide" evidence="1">
    <location>
        <begin position="1"/>
        <end position="32"/>
    </location>
</feature>
<proteinExistence type="predicted"/>
<organism evidence="2">
    <name type="scientific">Streptomyces sp. NBC_00060</name>
    <dbReference type="NCBI Taxonomy" id="2975636"/>
    <lineage>
        <taxon>Bacteria</taxon>
        <taxon>Bacillati</taxon>
        <taxon>Actinomycetota</taxon>
        <taxon>Actinomycetes</taxon>
        <taxon>Kitasatosporales</taxon>
        <taxon>Streptomycetaceae</taxon>
        <taxon>Streptomyces</taxon>
    </lineage>
</organism>
<sequence>MNDRTKKLGGMASAVGLLAAGVMLGVAPTANAAVGPTGCSAYVSHTNDHVAVGWCSHGNGTWYVQAKCAGPGRVNGPYKGDQGYRKLGREKASTLNCGTSGYPLEMKVVNVKP</sequence>
<accession>A0AAU2H9E4</accession>
<feature type="chain" id="PRO_5043704226" evidence="1">
    <location>
        <begin position="33"/>
        <end position="113"/>
    </location>
</feature>
<dbReference type="AlphaFoldDB" id="A0AAU2H9E4"/>
<keyword evidence="1" id="KW-0732">Signal</keyword>
<name>A0AAU2H9E4_9ACTN</name>
<gene>
    <name evidence="2" type="ORF">OHV25_33575</name>
</gene>
<evidence type="ECO:0000256" key="1">
    <source>
        <dbReference type="SAM" id="SignalP"/>
    </source>
</evidence>
<protein>
    <submittedName>
        <fullName evidence="2">Uncharacterized protein</fullName>
    </submittedName>
</protein>
<dbReference type="EMBL" id="CP108253">
    <property type="protein sequence ID" value="WTU44164.1"/>
    <property type="molecule type" value="Genomic_DNA"/>
</dbReference>
<evidence type="ECO:0000313" key="2">
    <source>
        <dbReference type="EMBL" id="WTU44164.1"/>
    </source>
</evidence>